<dbReference type="AlphaFoldDB" id="A0A1U7CTN0"/>
<evidence type="ECO:0000313" key="3">
    <source>
        <dbReference type="Proteomes" id="UP000186309"/>
    </source>
</evidence>
<accession>A0A1U7CTN0</accession>
<feature type="region of interest" description="Disordered" evidence="1">
    <location>
        <begin position="44"/>
        <end position="216"/>
    </location>
</feature>
<gene>
    <name evidence="2" type="ORF">BSF38_03806</name>
</gene>
<evidence type="ECO:0000256" key="1">
    <source>
        <dbReference type="SAM" id="MobiDB-lite"/>
    </source>
</evidence>
<feature type="compositionally biased region" description="Basic and acidic residues" evidence="1">
    <location>
        <begin position="140"/>
        <end position="151"/>
    </location>
</feature>
<feature type="compositionally biased region" description="Basic and acidic residues" evidence="1">
    <location>
        <begin position="61"/>
        <end position="73"/>
    </location>
</feature>
<reference evidence="3" key="1">
    <citation type="submission" date="2016-12" db="EMBL/GenBank/DDBJ databases">
        <title>Comparative genomics of four Isosphaeraceae planctomycetes: a common pool of plasmids and glycoside hydrolase genes.</title>
        <authorList>
            <person name="Ivanova A."/>
        </authorList>
    </citation>
    <scope>NUCLEOTIDE SEQUENCE [LARGE SCALE GENOMIC DNA]</scope>
    <source>
        <strain evidence="3">PX4</strain>
    </source>
</reference>
<feature type="compositionally biased region" description="Basic residues" evidence="1">
    <location>
        <begin position="44"/>
        <end position="53"/>
    </location>
</feature>
<organism evidence="2 3">
    <name type="scientific">Paludisphaera borealis</name>
    <dbReference type="NCBI Taxonomy" id="1387353"/>
    <lineage>
        <taxon>Bacteria</taxon>
        <taxon>Pseudomonadati</taxon>
        <taxon>Planctomycetota</taxon>
        <taxon>Planctomycetia</taxon>
        <taxon>Isosphaerales</taxon>
        <taxon>Isosphaeraceae</taxon>
        <taxon>Paludisphaera</taxon>
    </lineage>
</organism>
<dbReference type="EMBL" id="CP019082">
    <property type="protein sequence ID" value="APW62268.1"/>
    <property type="molecule type" value="Genomic_DNA"/>
</dbReference>
<feature type="compositionally biased region" description="Basic and acidic residues" evidence="1">
    <location>
        <begin position="109"/>
        <end position="129"/>
    </location>
</feature>
<dbReference type="KEGG" id="pbor:BSF38_03806"/>
<evidence type="ECO:0000313" key="2">
    <source>
        <dbReference type="EMBL" id="APW62268.1"/>
    </source>
</evidence>
<sequence length="216" mass="24781">MNGKLRRACPATSSYFEISPAGCHSAPSAKKPQAYNILRVRIKRRSRLRRVSRRSSSPRFDLSRPDPERRAHEESEEYAQPDHGGNHLEEPPRSRFDGMSGKGFAHKAHNGESDVSRHRARDAPRDDLPVARNLNRTAHHRTDEEEGDRPGQPEQAQEQGDAGYERHQRAQAELQPPERRKDRWGIRGSIRNRHDRSSLRISLESRPAGRAYHPMN</sequence>
<proteinExistence type="predicted"/>
<feature type="compositionally biased region" description="Basic and acidic residues" evidence="1">
    <location>
        <begin position="84"/>
        <end position="96"/>
    </location>
</feature>
<feature type="compositionally biased region" description="Basic and acidic residues" evidence="1">
    <location>
        <begin position="163"/>
        <end position="185"/>
    </location>
</feature>
<dbReference type="Proteomes" id="UP000186309">
    <property type="component" value="Chromosome"/>
</dbReference>
<keyword evidence="3" id="KW-1185">Reference proteome</keyword>
<name>A0A1U7CTN0_9BACT</name>
<dbReference type="STRING" id="1387353.BSF38_03806"/>
<protein>
    <submittedName>
        <fullName evidence="2">Uncharacterized protein</fullName>
    </submittedName>
</protein>